<evidence type="ECO:0000313" key="2">
    <source>
        <dbReference type="RefSeq" id="XP_004917679.2"/>
    </source>
</evidence>
<dbReference type="AlphaFoldDB" id="A0A8J0R6F3"/>
<reference evidence="2" key="1">
    <citation type="submission" date="2025-08" db="UniProtKB">
        <authorList>
            <consortium name="RefSeq"/>
        </authorList>
    </citation>
    <scope>IDENTIFICATION</scope>
    <source>
        <strain evidence="2">Nigerian</strain>
        <tissue evidence="2">Liver and blood</tissue>
    </source>
</reference>
<dbReference type="Proteomes" id="UP000008143">
    <property type="component" value="Chromosome 9"/>
</dbReference>
<protein>
    <submittedName>
        <fullName evidence="2">Uncharacterized protein LOC101732404</fullName>
    </submittedName>
</protein>
<dbReference type="Xenbase" id="XB-GENE-29086103">
    <property type="gene designation" value="LOC101732404"/>
</dbReference>
<evidence type="ECO:0000313" key="3">
    <source>
        <dbReference type="Xenbase" id="XB-GENE-29086103"/>
    </source>
</evidence>
<keyword evidence="1" id="KW-1185">Reference proteome</keyword>
<sequence>MNYLEDTSPCPLSEEESRLAYGAKQRALDILVDALRKQDSVLVENAGEYGHSVGRRPSLSPHLVLSLRAELERVTFVKVAHPFYAICYIYPRSHERIIYLGPRFWKQGQFLGADSRPGLLIKKAAQFLLHQTPGAVPAERGTNVQGQRHEALSANQIRREFEEVLKHQGIYTDHVYSCCRETARDSVCEDSYSRKTVRKHWGISRDPVLSWRRDSVSNSSSRPLILRDAPKGQSLSEEEWEMAEEAKERTLRILFDVLEKKDCLLVENPEDFIGLRRVRMCPLIPVYLVQDLIVRLLNTSFRKINHMVDKTYHVPPDSEEIIVYLSPQFWQQKEMLACGSRPGTLILELSQILGYNCYLQEPTEEGEGNNVPPQVPLTAYSICWAFETWMNHKGSYCRTYSCCGEEARDSVCALSRLSVCLNDIIPPPVIPETTAFCNCRFKKRGPLTSC</sequence>
<dbReference type="OrthoDB" id="8896123at2759"/>
<proteinExistence type="predicted"/>
<gene>
    <name evidence="2 3" type="primary">LOC101732404</name>
</gene>
<accession>A0A8J0R6F3</accession>
<evidence type="ECO:0000313" key="1">
    <source>
        <dbReference type="Proteomes" id="UP000008143"/>
    </source>
</evidence>
<organism evidence="1 2">
    <name type="scientific">Xenopus tropicalis</name>
    <name type="common">Western clawed frog</name>
    <name type="synonym">Silurana tropicalis</name>
    <dbReference type="NCBI Taxonomy" id="8364"/>
    <lineage>
        <taxon>Eukaryota</taxon>
        <taxon>Metazoa</taxon>
        <taxon>Chordata</taxon>
        <taxon>Craniata</taxon>
        <taxon>Vertebrata</taxon>
        <taxon>Euteleostomi</taxon>
        <taxon>Amphibia</taxon>
        <taxon>Batrachia</taxon>
        <taxon>Anura</taxon>
        <taxon>Pipoidea</taxon>
        <taxon>Pipidae</taxon>
        <taxon>Xenopodinae</taxon>
        <taxon>Xenopus</taxon>
        <taxon>Silurana</taxon>
    </lineage>
</organism>
<dbReference type="RefSeq" id="XP_004917679.2">
    <property type="nucleotide sequence ID" value="XM_004917622.4"/>
</dbReference>
<dbReference type="KEGG" id="xtr:101732404"/>
<dbReference type="GeneID" id="101732404"/>
<dbReference type="AGR" id="Xenbase:XB-GENE-29086103"/>
<dbReference type="OMA" id="SHERTIY"/>
<name>A0A8J0R6F3_XENTR</name>